<dbReference type="NCBIfam" id="TIGR01987">
    <property type="entry name" value="HI0074"/>
    <property type="match status" value="1"/>
</dbReference>
<dbReference type="Pfam" id="PF08780">
    <property type="entry name" value="NTase_sub_bind"/>
    <property type="match status" value="1"/>
</dbReference>
<evidence type="ECO:0000313" key="2">
    <source>
        <dbReference type="Proteomes" id="UP000003560"/>
    </source>
</evidence>
<name>B6GE80_9ACTN</name>
<accession>B6GE80</accession>
<dbReference type="eggNOG" id="COG1669">
    <property type="taxonomic scope" value="Bacteria"/>
</dbReference>
<dbReference type="GeneID" id="98001633"/>
<dbReference type="OrthoDB" id="9810452at2"/>
<proteinExistence type="predicted"/>
<dbReference type="AlphaFoldDB" id="B6GE80"/>
<gene>
    <name evidence="1" type="ORF">COLSTE_02417</name>
</gene>
<organism evidence="1 2">
    <name type="scientific">Collinsella stercoris DSM 13279</name>
    <dbReference type="NCBI Taxonomy" id="445975"/>
    <lineage>
        <taxon>Bacteria</taxon>
        <taxon>Bacillati</taxon>
        <taxon>Actinomycetota</taxon>
        <taxon>Coriobacteriia</taxon>
        <taxon>Coriobacteriales</taxon>
        <taxon>Coriobacteriaceae</taxon>
        <taxon>Collinsella</taxon>
    </lineage>
</organism>
<dbReference type="InterPro" id="IPR010235">
    <property type="entry name" value="HepT"/>
</dbReference>
<evidence type="ECO:0000313" key="1">
    <source>
        <dbReference type="EMBL" id="EEA89422.1"/>
    </source>
</evidence>
<protein>
    <submittedName>
        <fullName evidence="1">Nucleotidyltransferase substrate-binding family protein</fullName>
    </submittedName>
</protein>
<reference evidence="1 2" key="1">
    <citation type="submission" date="2008-10" db="EMBL/GenBank/DDBJ databases">
        <title>Draft genome sequence of Collinsella stercoris (DSM 13279).</title>
        <authorList>
            <person name="Sudarsanam P."/>
            <person name="Ley R."/>
            <person name="Guruge J."/>
            <person name="Turnbaugh P.J."/>
            <person name="Mahowald M."/>
            <person name="Liep D."/>
            <person name="Gordon J."/>
        </authorList>
    </citation>
    <scope>NUCLEOTIDE SEQUENCE [LARGE SCALE GENOMIC DNA]</scope>
    <source>
        <strain evidence="1 2">DSM 13279</strain>
    </source>
</reference>
<dbReference type="EMBL" id="ABXJ01000143">
    <property type="protein sequence ID" value="EEA89422.1"/>
    <property type="molecule type" value="Genomic_DNA"/>
</dbReference>
<dbReference type="SUPFAM" id="SSF81593">
    <property type="entry name" value="Nucleotidyltransferase substrate binding subunit/domain"/>
    <property type="match status" value="1"/>
</dbReference>
<keyword evidence="2" id="KW-1185">Reference proteome</keyword>
<comment type="caution">
    <text evidence="1">The sequence shown here is derived from an EMBL/GenBank/DDBJ whole genome shotgun (WGS) entry which is preliminary data.</text>
</comment>
<dbReference type="STRING" id="445975.COLSTE_02417"/>
<reference evidence="1 2" key="2">
    <citation type="submission" date="2008-10" db="EMBL/GenBank/DDBJ databases">
        <authorList>
            <person name="Fulton L."/>
            <person name="Clifton S."/>
            <person name="Fulton B."/>
            <person name="Xu J."/>
            <person name="Minx P."/>
            <person name="Pepin K.H."/>
            <person name="Johnson M."/>
            <person name="Thiruvilangam P."/>
            <person name="Bhonagiri V."/>
            <person name="Nash W.E."/>
            <person name="Mardis E.R."/>
            <person name="Wilson R.K."/>
        </authorList>
    </citation>
    <scope>NUCLEOTIDE SEQUENCE [LARGE SCALE GENOMIC DNA]</scope>
    <source>
        <strain evidence="1 2">DSM 13279</strain>
    </source>
</reference>
<keyword evidence="1" id="KW-0808">Transferase</keyword>
<dbReference type="Gene3D" id="1.20.120.330">
    <property type="entry name" value="Nucleotidyltransferases domain 2"/>
    <property type="match status" value="1"/>
</dbReference>
<dbReference type="GO" id="GO:0016740">
    <property type="term" value="F:transferase activity"/>
    <property type="evidence" value="ECO:0007669"/>
    <property type="project" value="UniProtKB-KW"/>
</dbReference>
<dbReference type="HOGENOM" id="CLU_118479_1_1_11"/>
<sequence>MRKYDNFASALKTLALSGCQDLENEFVQGGIIAKFSLQFELSWKLMKELLRYEGDRVADMGSPREIIKAAYRYYDCMDEQIWLQMLRDRNDTTHIYDAALASRLVQVVIETYIPEFQKFDAEVRERYGALIGEGEPNTL</sequence>
<dbReference type="RefSeq" id="WP_006722039.1">
    <property type="nucleotide sequence ID" value="NZ_CP085935.1"/>
</dbReference>
<dbReference type="Proteomes" id="UP000003560">
    <property type="component" value="Unassembled WGS sequence"/>
</dbReference>